<comment type="caution">
    <text evidence="3">The sequence shown here is derived from an EMBL/GenBank/DDBJ whole genome shotgun (WGS) entry which is preliminary data.</text>
</comment>
<feature type="domain" description="Glycosyltransferase RgtA/B/C/D-like" evidence="2">
    <location>
        <begin position="144"/>
        <end position="298"/>
    </location>
</feature>
<reference evidence="3 4" key="1">
    <citation type="submission" date="2019-05" db="EMBL/GenBank/DDBJ databases">
        <title>The metagenome of a microbial culture collection derived from dairy environment covers the genomic content of the human microbiome.</title>
        <authorList>
            <person name="Roder T."/>
            <person name="Wuthrich D."/>
            <person name="Sattari Z."/>
            <person name="Von Ah U."/>
            <person name="Bar C."/>
            <person name="Ronchi F."/>
            <person name="Macpherson A.J."/>
            <person name="Ganal-Vonarburg S.C."/>
            <person name="Bruggmann R."/>
            <person name="Vergeres G."/>
        </authorList>
    </citation>
    <scope>NUCLEOTIDE SEQUENCE [LARGE SCALE GENOMIC DNA]</scope>
    <source>
        <strain evidence="3 4">FAM 24235</strain>
    </source>
</reference>
<evidence type="ECO:0000256" key="1">
    <source>
        <dbReference type="SAM" id="Phobius"/>
    </source>
</evidence>
<feature type="transmembrane region" description="Helical" evidence="1">
    <location>
        <begin position="282"/>
        <end position="302"/>
    </location>
</feature>
<feature type="transmembrane region" description="Helical" evidence="1">
    <location>
        <begin position="83"/>
        <end position="101"/>
    </location>
</feature>
<dbReference type="OrthoDB" id="2297841at2"/>
<organism evidence="3 4">
    <name type="scientific">Marinilactibacillus psychrotolerans</name>
    <dbReference type="NCBI Taxonomy" id="191770"/>
    <lineage>
        <taxon>Bacteria</taxon>
        <taxon>Bacillati</taxon>
        <taxon>Bacillota</taxon>
        <taxon>Bacilli</taxon>
        <taxon>Lactobacillales</taxon>
        <taxon>Carnobacteriaceae</taxon>
        <taxon>Marinilactibacillus</taxon>
    </lineage>
</organism>
<keyword evidence="1" id="KW-0812">Transmembrane</keyword>
<feature type="transmembrane region" description="Helical" evidence="1">
    <location>
        <begin position="187"/>
        <end position="204"/>
    </location>
</feature>
<evidence type="ECO:0000313" key="3">
    <source>
        <dbReference type="EMBL" id="TLQ06274.1"/>
    </source>
</evidence>
<gene>
    <name evidence="3" type="ORF">FEZ48_10560</name>
</gene>
<feature type="transmembrane region" description="Helical" evidence="1">
    <location>
        <begin position="211"/>
        <end position="229"/>
    </location>
</feature>
<dbReference type="Proteomes" id="UP000307201">
    <property type="component" value="Unassembled WGS sequence"/>
</dbReference>
<feature type="transmembrane region" description="Helical" evidence="1">
    <location>
        <begin position="460"/>
        <end position="478"/>
    </location>
</feature>
<dbReference type="RefSeq" id="WP_138472583.1">
    <property type="nucleotide sequence ID" value="NZ_JBGQQG010000035.1"/>
</dbReference>
<feature type="transmembrane region" description="Helical" evidence="1">
    <location>
        <begin position="50"/>
        <end position="71"/>
    </location>
</feature>
<proteinExistence type="predicted"/>
<sequence length="515" mass="59819">MFTFINRLLTKSIIGIGIAVISLIILNSIVSPTLSHIASYWRSNTVIGEVRLQNLLALVIAITILIIFTVLSRKILIKDKVSNLTASVLCIGFFIFFLWQFHYLQIDSFIDDSYLVHNAAQEFVETGELSGWYMVSNPQNLFMMFIYIFISKLTSSFDIWSIYFAFSILHVATSALIYTSAKKLSNKNVPSLIAMIIFIFTFQINMHVAIMYTDILSMFFLMIGIYLFISFSKTPNQHFKLLYLLFASLFFSIAFLSKGLYLILFIALFLGMLISLKGKEKIYALLPVFVFFFINIGWNNFIVSQNMFEKEEIGMPNTHYIFMGSNTDYYFQNEDNKEYRLAGAYNEEDVNFTKDLFWVKGIEKDQITSIHLDKIKERLTGISRFKLIEFLWAKISNTWSSGDLKSTVSVGMASSTANGLKNLRESRYLYTFLQTVQYIYYLIFLLVFLKIFIFLPKNAFLYISTFFVIGMFFFLLMWEASPRYSMTVMPFAPVIFSYFLVNNFEIKRGKTTLEF</sequence>
<accession>A0A5R9C0T8</accession>
<keyword evidence="3" id="KW-0808">Transferase</keyword>
<feature type="transmembrane region" description="Helical" evidence="1">
    <location>
        <begin position="162"/>
        <end position="181"/>
    </location>
</feature>
<evidence type="ECO:0000259" key="2">
    <source>
        <dbReference type="Pfam" id="PF13231"/>
    </source>
</evidence>
<dbReference type="EMBL" id="VBTE01000035">
    <property type="protein sequence ID" value="TLQ06274.1"/>
    <property type="molecule type" value="Genomic_DNA"/>
</dbReference>
<feature type="transmembrane region" description="Helical" evidence="1">
    <location>
        <begin position="438"/>
        <end position="455"/>
    </location>
</feature>
<keyword evidence="1" id="KW-1133">Transmembrane helix</keyword>
<name>A0A5R9C0T8_9LACT</name>
<dbReference type="Pfam" id="PF13231">
    <property type="entry name" value="PMT_2"/>
    <property type="match status" value="1"/>
</dbReference>
<keyword evidence="1" id="KW-0472">Membrane</keyword>
<protein>
    <submittedName>
        <fullName evidence="3">Phospholipid carrier-dependent glycosyltransferase</fullName>
    </submittedName>
</protein>
<evidence type="ECO:0000313" key="4">
    <source>
        <dbReference type="Proteomes" id="UP000307201"/>
    </source>
</evidence>
<feature type="transmembrane region" description="Helical" evidence="1">
    <location>
        <begin position="241"/>
        <end position="270"/>
    </location>
</feature>
<dbReference type="AlphaFoldDB" id="A0A5R9C0T8"/>
<dbReference type="GO" id="GO:0016740">
    <property type="term" value="F:transferase activity"/>
    <property type="evidence" value="ECO:0007669"/>
    <property type="project" value="UniProtKB-KW"/>
</dbReference>
<dbReference type="InterPro" id="IPR038731">
    <property type="entry name" value="RgtA/B/C-like"/>
</dbReference>
<feature type="transmembrane region" description="Helical" evidence="1">
    <location>
        <begin position="12"/>
        <end position="30"/>
    </location>
</feature>